<dbReference type="InterPro" id="IPR032678">
    <property type="entry name" value="tRNA-synt_1_cat_dom"/>
</dbReference>
<comment type="caution">
    <text evidence="9">Lacks conserved residue(s) required for the propagation of feature annotation.</text>
</comment>
<dbReference type="PRINTS" id="PR00983">
    <property type="entry name" value="TRNASYNTHCYS"/>
</dbReference>
<dbReference type="InterPro" id="IPR024909">
    <property type="entry name" value="Cys-tRNA/MSH_ligase"/>
</dbReference>
<dbReference type="AlphaFoldDB" id="A0A1F6E458"/>
<dbReference type="GO" id="GO:0004817">
    <property type="term" value="F:cysteine-tRNA ligase activity"/>
    <property type="evidence" value="ECO:0007669"/>
    <property type="project" value="UniProtKB-UniRule"/>
</dbReference>
<keyword evidence="7 9" id="KW-0648">Protein biosynthesis</keyword>
<evidence type="ECO:0000313" key="12">
    <source>
        <dbReference type="EMBL" id="OGG68426.1"/>
    </source>
</evidence>
<dbReference type="GO" id="GO:0006423">
    <property type="term" value="P:cysteinyl-tRNA aminoacylation"/>
    <property type="evidence" value="ECO:0007669"/>
    <property type="project" value="UniProtKB-UniRule"/>
</dbReference>
<comment type="catalytic activity">
    <reaction evidence="9">
        <text>tRNA(Cys) + L-cysteine + ATP = L-cysteinyl-tRNA(Cys) + AMP + diphosphate</text>
        <dbReference type="Rhea" id="RHEA:17773"/>
        <dbReference type="Rhea" id="RHEA-COMP:9661"/>
        <dbReference type="Rhea" id="RHEA-COMP:9679"/>
        <dbReference type="ChEBI" id="CHEBI:30616"/>
        <dbReference type="ChEBI" id="CHEBI:33019"/>
        <dbReference type="ChEBI" id="CHEBI:35235"/>
        <dbReference type="ChEBI" id="CHEBI:78442"/>
        <dbReference type="ChEBI" id="CHEBI:78517"/>
        <dbReference type="ChEBI" id="CHEBI:456215"/>
        <dbReference type="EC" id="6.1.1.16"/>
    </reaction>
</comment>
<dbReference type="Gene3D" id="3.40.50.620">
    <property type="entry name" value="HUPs"/>
    <property type="match status" value="1"/>
</dbReference>
<gene>
    <name evidence="9" type="primary">cysS</name>
    <name evidence="12" type="ORF">A3C95_01845</name>
</gene>
<dbReference type="PANTHER" id="PTHR10890:SF3">
    <property type="entry name" value="CYSTEINE--TRNA LIGASE, CYTOPLASMIC"/>
    <property type="match status" value="1"/>
</dbReference>
<accession>A0A1F6E458</accession>
<keyword evidence="9" id="KW-0963">Cytoplasm</keyword>
<keyword evidence="5 9" id="KW-0862">Zinc</keyword>
<keyword evidence="2 9" id="KW-0436">Ligase</keyword>
<feature type="binding site" evidence="9">
    <location>
        <position position="235"/>
    </location>
    <ligand>
        <name>Zn(2+)</name>
        <dbReference type="ChEBI" id="CHEBI:29105"/>
    </ligand>
</feature>
<feature type="binding site" evidence="9">
    <location>
        <position position="264"/>
    </location>
    <ligand>
        <name>Zn(2+)</name>
        <dbReference type="ChEBI" id="CHEBI:29105"/>
    </ligand>
</feature>
<dbReference type="SUPFAM" id="SSF47323">
    <property type="entry name" value="Anticodon-binding domain of a subclass of class I aminoacyl-tRNA synthetases"/>
    <property type="match status" value="1"/>
</dbReference>
<dbReference type="STRING" id="1798499.A3C95_01845"/>
<organism evidence="12 13">
    <name type="scientific">Candidatus Kaiserbacteria bacterium RIFCSPHIGHO2_02_FULL_56_30</name>
    <dbReference type="NCBI Taxonomy" id="1798499"/>
    <lineage>
        <taxon>Bacteria</taxon>
        <taxon>Candidatus Kaiseribacteriota</taxon>
    </lineage>
</organism>
<evidence type="ECO:0000256" key="9">
    <source>
        <dbReference type="HAMAP-Rule" id="MF_00041"/>
    </source>
</evidence>
<feature type="binding site" evidence="9">
    <location>
        <position position="43"/>
    </location>
    <ligand>
        <name>Zn(2+)</name>
        <dbReference type="ChEBI" id="CHEBI:29105"/>
    </ligand>
</feature>
<dbReference type="Gene3D" id="1.20.120.1910">
    <property type="entry name" value="Cysteine-tRNA ligase, C-terminal anti-codon recognition domain"/>
    <property type="match status" value="1"/>
</dbReference>
<comment type="subcellular location">
    <subcellularLocation>
        <location evidence="9">Cytoplasm</location>
    </subcellularLocation>
</comment>
<name>A0A1F6E458_9BACT</name>
<sequence>MWPFFSKPKSTSSTPRLFFYDTLTGDEELFVPVRPGEATMYSCGPTVYDRSHIGNLRAYVFADTIARVLADAGYRLRRVINITDVGHLVGDGEEGEDKMAIGAAREKKSPAEIARQYTKLFIEDLEALNIDTRHILFPKATDYIKEQIALAKTLEEKGFAYRIPDGLYFDTSRFPHYGKLGNREGADLKAEARMKVVKGKRHPSDFALWRTAKPHDLQQWDSPWGRGNPGWHLECSAMNRALLGTEIDIHTGGEDHIATHHNNEIAQSEAASGRRFVRHWMHVAFLTIQGEKVSKSLGNYIFLPDLVERGCHPLALRYFFLQAHYRTPLSFSWEALSAAHDALIRLWRHARILREESRGRAHDSATLNQFKAAVRNDLATPQALGIFWEALKSEDLTPEEKWGLIEGAEGLFGLSLTAPPKEAAPITLRALPKKVRELVTRREAARDALDFETADHLRREITESGYRVEDGPEGPILTRRTP</sequence>
<dbReference type="HAMAP" id="MF_00041">
    <property type="entry name" value="Cys_tRNA_synth"/>
    <property type="match status" value="1"/>
</dbReference>
<dbReference type="PANTHER" id="PTHR10890">
    <property type="entry name" value="CYSTEINYL-TRNA SYNTHETASE"/>
    <property type="match status" value="1"/>
</dbReference>
<proteinExistence type="inferred from homology"/>
<evidence type="ECO:0000256" key="10">
    <source>
        <dbReference type="SAM" id="MobiDB-lite"/>
    </source>
</evidence>
<dbReference type="Pfam" id="PF01406">
    <property type="entry name" value="tRNA-synt_1e"/>
    <property type="match status" value="1"/>
</dbReference>
<comment type="caution">
    <text evidence="12">The sequence shown here is derived from an EMBL/GenBank/DDBJ whole genome shotgun (WGS) entry which is preliminary data.</text>
</comment>
<evidence type="ECO:0000256" key="5">
    <source>
        <dbReference type="ARBA" id="ARBA00022833"/>
    </source>
</evidence>
<feature type="region of interest" description="Disordered" evidence="10">
    <location>
        <begin position="463"/>
        <end position="482"/>
    </location>
</feature>
<evidence type="ECO:0000256" key="6">
    <source>
        <dbReference type="ARBA" id="ARBA00022840"/>
    </source>
</evidence>
<dbReference type="GO" id="GO:0005524">
    <property type="term" value="F:ATP binding"/>
    <property type="evidence" value="ECO:0007669"/>
    <property type="project" value="UniProtKB-UniRule"/>
</dbReference>
<evidence type="ECO:0000313" key="13">
    <source>
        <dbReference type="Proteomes" id="UP000177107"/>
    </source>
</evidence>
<dbReference type="InterPro" id="IPR015803">
    <property type="entry name" value="Cys-tRNA-ligase"/>
</dbReference>
<feature type="binding site" evidence="9">
    <location>
        <position position="295"/>
    </location>
    <ligand>
        <name>ATP</name>
        <dbReference type="ChEBI" id="CHEBI:30616"/>
    </ligand>
</feature>
<dbReference type="EC" id="6.1.1.16" evidence="9"/>
<dbReference type="Proteomes" id="UP000177107">
    <property type="component" value="Unassembled WGS sequence"/>
</dbReference>
<dbReference type="GO" id="GO:0008270">
    <property type="term" value="F:zinc ion binding"/>
    <property type="evidence" value="ECO:0007669"/>
    <property type="project" value="UniProtKB-UniRule"/>
</dbReference>
<comment type="subunit">
    <text evidence="1 9">Monomer.</text>
</comment>
<evidence type="ECO:0000256" key="7">
    <source>
        <dbReference type="ARBA" id="ARBA00022917"/>
    </source>
</evidence>
<keyword evidence="8 9" id="KW-0030">Aminoacyl-tRNA synthetase</keyword>
<dbReference type="SUPFAM" id="SSF52374">
    <property type="entry name" value="Nucleotidylyl transferase"/>
    <property type="match status" value="1"/>
</dbReference>
<keyword evidence="6 9" id="KW-0067">ATP-binding</keyword>
<keyword evidence="3 9" id="KW-0479">Metal-binding</keyword>
<evidence type="ECO:0000259" key="11">
    <source>
        <dbReference type="Pfam" id="PF01406"/>
    </source>
</evidence>
<dbReference type="CDD" id="cd00672">
    <property type="entry name" value="CysRS_core"/>
    <property type="match status" value="1"/>
</dbReference>
<dbReference type="InterPro" id="IPR009080">
    <property type="entry name" value="tRNAsynth_Ia_anticodon-bd"/>
</dbReference>
<feature type="short sequence motif" description="'HIGH' region" evidence="9">
    <location>
        <begin position="45"/>
        <end position="55"/>
    </location>
</feature>
<evidence type="ECO:0000256" key="8">
    <source>
        <dbReference type="ARBA" id="ARBA00023146"/>
    </source>
</evidence>
<protein>
    <recommendedName>
        <fullName evidence="9">Cysteine--tRNA ligase</fullName>
        <ecNumber evidence="9">6.1.1.16</ecNumber>
    </recommendedName>
    <alternativeName>
        <fullName evidence="9">Cysteinyl-tRNA synthetase</fullName>
        <shortName evidence="9">CysRS</shortName>
    </alternativeName>
</protein>
<feature type="binding site" evidence="9">
    <location>
        <position position="260"/>
    </location>
    <ligand>
        <name>Zn(2+)</name>
        <dbReference type="ChEBI" id="CHEBI:29105"/>
    </ligand>
</feature>
<comment type="similarity">
    <text evidence="9">Belongs to the class-I aminoacyl-tRNA synthetase family.</text>
</comment>
<dbReference type="InterPro" id="IPR014729">
    <property type="entry name" value="Rossmann-like_a/b/a_fold"/>
</dbReference>
<evidence type="ECO:0000256" key="1">
    <source>
        <dbReference type="ARBA" id="ARBA00011245"/>
    </source>
</evidence>
<dbReference type="GO" id="GO:0005829">
    <property type="term" value="C:cytosol"/>
    <property type="evidence" value="ECO:0007669"/>
    <property type="project" value="TreeGrafter"/>
</dbReference>
<evidence type="ECO:0000256" key="3">
    <source>
        <dbReference type="ARBA" id="ARBA00022723"/>
    </source>
</evidence>
<reference evidence="12 13" key="1">
    <citation type="journal article" date="2016" name="Nat. Commun.">
        <title>Thousands of microbial genomes shed light on interconnected biogeochemical processes in an aquifer system.</title>
        <authorList>
            <person name="Anantharaman K."/>
            <person name="Brown C.T."/>
            <person name="Hug L.A."/>
            <person name="Sharon I."/>
            <person name="Castelle C.J."/>
            <person name="Probst A.J."/>
            <person name="Thomas B.C."/>
            <person name="Singh A."/>
            <person name="Wilkins M.J."/>
            <person name="Karaoz U."/>
            <person name="Brodie E.L."/>
            <person name="Williams K.H."/>
            <person name="Hubbard S.S."/>
            <person name="Banfield J.F."/>
        </authorList>
    </citation>
    <scope>NUCLEOTIDE SEQUENCE [LARGE SCALE GENOMIC DNA]</scope>
</reference>
<feature type="domain" description="tRNA synthetases class I catalytic" evidence="11">
    <location>
        <begin position="30"/>
        <end position="339"/>
    </location>
</feature>
<comment type="cofactor">
    <cofactor evidence="9">
        <name>Zn(2+)</name>
        <dbReference type="ChEBI" id="CHEBI:29105"/>
    </cofactor>
    <text evidence="9">Binds 1 zinc ion per subunit.</text>
</comment>
<dbReference type="NCBIfam" id="TIGR00435">
    <property type="entry name" value="cysS"/>
    <property type="match status" value="1"/>
</dbReference>
<dbReference type="EMBL" id="MFLM01000009">
    <property type="protein sequence ID" value="OGG68426.1"/>
    <property type="molecule type" value="Genomic_DNA"/>
</dbReference>
<keyword evidence="4 9" id="KW-0547">Nucleotide-binding</keyword>
<evidence type="ECO:0000256" key="2">
    <source>
        <dbReference type="ARBA" id="ARBA00022598"/>
    </source>
</evidence>
<evidence type="ECO:0000256" key="4">
    <source>
        <dbReference type="ARBA" id="ARBA00022741"/>
    </source>
</evidence>